<dbReference type="AlphaFoldDB" id="A0AAP2MSG8"/>
<dbReference type="RefSeq" id="WP_217085103.1">
    <property type="nucleotide sequence ID" value="NZ_JAHPMX010000047.1"/>
</dbReference>
<protein>
    <submittedName>
        <fullName evidence="1">Uncharacterized protein</fullName>
    </submittedName>
</protein>
<dbReference type="Proteomes" id="UP001196915">
    <property type="component" value="Unassembled WGS sequence"/>
</dbReference>
<gene>
    <name evidence="1" type="ORF">KTE52_31370</name>
</gene>
<evidence type="ECO:0000313" key="1">
    <source>
        <dbReference type="EMBL" id="MBU9360824.1"/>
    </source>
</evidence>
<organism evidence="1 2">
    <name type="scientific">Burkholderia multivorans</name>
    <dbReference type="NCBI Taxonomy" id="87883"/>
    <lineage>
        <taxon>Bacteria</taxon>
        <taxon>Pseudomonadati</taxon>
        <taxon>Pseudomonadota</taxon>
        <taxon>Betaproteobacteria</taxon>
        <taxon>Burkholderiales</taxon>
        <taxon>Burkholderiaceae</taxon>
        <taxon>Burkholderia</taxon>
        <taxon>Burkholderia cepacia complex</taxon>
    </lineage>
</organism>
<evidence type="ECO:0000313" key="2">
    <source>
        <dbReference type="Proteomes" id="UP001196915"/>
    </source>
</evidence>
<sequence>MSDPILSREEVDKLADCCFVHSNQLTPHQWRSYAERIEAAVLERVCGEPAAWMVLAANTGLPCEVTLHKSETEALRQYCVIPLYAINRSKS</sequence>
<proteinExistence type="predicted"/>
<name>A0AAP2MSG8_9BURK</name>
<accession>A0AAP2MSG8</accession>
<comment type="caution">
    <text evidence="1">The sequence shown here is derived from an EMBL/GenBank/DDBJ whole genome shotgun (WGS) entry which is preliminary data.</text>
</comment>
<reference evidence="1" key="1">
    <citation type="submission" date="2021-06" db="EMBL/GenBank/DDBJ databases">
        <title>A collection of bacterial strains from the Burkholderia cepacia Research Laboratory and Repository.</title>
        <authorList>
            <person name="Lipuma J."/>
            <person name="Spilker T."/>
        </authorList>
    </citation>
    <scope>NUCLEOTIDE SEQUENCE</scope>
    <source>
        <strain evidence="1">AU37435</strain>
    </source>
</reference>
<dbReference type="EMBL" id="JAHPMX010000047">
    <property type="protein sequence ID" value="MBU9360824.1"/>
    <property type="molecule type" value="Genomic_DNA"/>
</dbReference>